<evidence type="ECO:0000313" key="2">
    <source>
        <dbReference type="EMBL" id="SDD66937.1"/>
    </source>
</evidence>
<dbReference type="InterPro" id="IPR048555">
    <property type="entry name" value="DACNH"/>
</dbReference>
<evidence type="ECO:0000259" key="1">
    <source>
        <dbReference type="PROSITE" id="PS51794"/>
    </source>
</evidence>
<dbReference type="InterPro" id="IPR036888">
    <property type="entry name" value="DNA_integrity_DisA_N_sf"/>
</dbReference>
<dbReference type="InterPro" id="IPR048554">
    <property type="entry name" value="DACNG"/>
</dbReference>
<dbReference type="AlphaFoldDB" id="A0A1G6WNZ8"/>
<dbReference type="Gene3D" id="3.40.1700.10">
    <property type="entry name" value="DNA integrity scanning protein, DisA, N-terminal domain"/>
    <property type="match status" value="1"/>
</dbReference>
<dbReference type="SUPFAM" id="SSF143597">
    <property type="entry name" value="YojJ-like"/>
    <property type="match status" value="1"/>
</dbReference>
<name>A0A1G6WNZ8_9SPHI</name>
<dbReference type="Proteomes" id="UP000199455">
    <property type="component" value="Unassembled WGS sequence"/>
</dbReference>
<accession>A0A1G6WNZ8</accession>
<evidence type="ECO:0000313" key="3">
    <source>
        <dbReference type="Proteomes" id="UP000199455"/>
    </source>
</evidence>
<dbReference type="PROSITE" id="PS51794">
    <property type="entry name" value="DAC"/>
    <property type="match status" value="1"/>
</dbReference>
<dbReference type="Pfam" id="PF02457">
    <property type="entry name" value="DAC"/>
    <property type="match status" value="1"/>
</dbReference>
<sequence length="585" mass="67222">MNGDTIDLFMWGYQRHMNISFQVSAEQVFKKIDWRLDPKVFFLGILVDNRDDRHPICLEPEDCGFSTFQFSYVKSLAAELSSTDQDGSIRHSHPLAQDRYEQRIAERGYIDAIKRILKQSDFEDEIDYHVASPVYLEGFLIFTVLSLSSLAIKEHYSLVKNKYDRFPIFRSLTEAVIASFLNACSFELKDPNRGFAEVMKRADELLRDAGRQFMYTIATAGGNFDGLHRFYDACNEIASLRYEGAIGLGSILIAPRDHKNIKLTLELDRPIKMTDFRMVRKFLEVSDNSSAIVSDSALIYGLGEIRGKYNPKDENLFTVNFTNHFTWLVLHDNNPLMEVEYRQPKLPSDKIDREKLYSDFRRIFKGISKKQLDDLWEVAMEACGQKHGTMIVISDEAKTEADRLGKQGFSVKPIKLTESMVRKVTSIDGAVLLDRDANCHAIGVILDGLATEKGDPSRGARYNSAIRYYEKFKDAGALAILIVSEDGMINVLPDLIPQIKHSKIEYAIDDFKKILEETTLDKKAFNMSMHFFNSIRFYLRQDECDMINDTRKEIEVKFETDLKMAHIVCDDFVPNAKMNDTYYMD</sequence>
<dbReference type="Pfam" id="PF21750">
    <property type="entry name" value="DACNH"/>
    <property type="match status" value="1"/>
</dbReference>
<organism evidence="2 3">
    <name type="scientific">Pedobacter soli</name>
    <dbReference type="NCBI Taxonomy" id="390242"/>
    <lineage>
        <taxon>Bacteria</taxon>
        <taxon>Pseudomonadati</taxon>
        <taxon>Bacteroidota</taxon>
        <taxon>Sphingobacteriia</taxon>
        <taxon>Sphingobacteriales</taxon>
        <taxon>Sphingobacteriaceae</taxon>
        <taxon>Pedobacter</taxon>
    </lineage>
</organism>
<protein>
    <submittedName>
        <fullName evidence="2">DisA checkpoint controller nucleotide-binding</fullName>
    </submittedName>
</protein>
<dbReference type="Pfam" id="PF21752">
    <property type="entry name" value="DACNG"/>
    <property type="match status" value="1"/>
</dbReference>
<dbReference type="InterPro" id="IPR003390">
    <property type="entry name" value="DNA_integrity_scan_DisA_N"/>
</dbReference>
<feature type="domain" description="DAC" evidence="1">
    <location>
        <begin position="357"/>
        <end position="503"/>
    </location>
</feature>
<reference evidence="3" key="1">
    <citation type="submission" date="2016-10" db="EMBL/GenBank/DDBJ databases">
        <authorList>
            <person name="Varghese N."/>
            <person name="Submissions S."/>
        </authorList>
    </citation>
    <scope>NUCLEOTIDE SEQUENCE [LARGE SCALE GENOMIC DNA]</scope>
    <source>
        <strain evidence="3">DSM 18609</strain>
    </source>
</reference>
<gene>
    <name evidence="2" type="ORF">SAMN04488024_10762</name>
</gene>
<keyword evidence="3" id="KW-1185">Reference proteome</keyword>
<proteinExistence type="predicted"/>
<dbReference type="STRING" id="390242.SAMN04488024_10762"/>
<dbReference type="EMBL" id="FMZH01000007">
    <property type="protein sequence ID" value="SDD66937.1"/>
    <property type="molecule type" value="Genomic_DNA"/>
</dbReference>